<dbReference type="Gene3D" id="3.40.50.300">
    <property type="entry name" value="P-loop containing nucleotide triphosphate hydrolases"/>
    <property type="match status" value="1"/>
</dbReference>
<dbReference type="InterPro" id="IPR006073">
    <property type="entry name" value="GTP-bd"/>
</dbReference>
<organism evidence="4">
    <name type="scientific">Erythrolobus madagascarensis</name>
    <dbReference type="NCBI Taxonomy" id="708628"/>
    <lineage>
        <taxon>Eukaryota</taxon>
        <taxon>Rhodophyta</taxon>
        <taxon>Bangiophyceae</taxon>
        <taxon>Porphyridiales</taxon>
        <taxon>Porphyridiaceae</taxon>
        <taxon>Erythrolobus</taxon>
    </lineage>
</organism>
<dbReference type="InterPro" id="IPR027417">
    <property type="entry name" value="P-loop_NTPase"/>
</dbReference>
<dbReference type="PANTHER" id="PTHR45782:SF4">
    <property type="entry name" value="MITOCHONDRIAL RIBOSOME-ASSOCIATED GTPASE 1"/>
    <property type="match status" value="1"/>
</dbReference>
<evidence type="ECO:0000256" key="1">
    <source>
        <dbReference type="ARBA" id="ARBA00022741"/>
    </source>
</evidence>
<dbReference type="GO" id="GO:0005739">
    <property type="term" value="C:mitochondrion"/>
    <property type="evidence" value="ECO:0007669"/>
    <property type="project" value="TreeGrafter"/>
</dbReference>
<dbReference type="PANTHER" id="PTHR45782">
    <property type="entry name" value="MITOCHONDRIAL RIBOSOME-ASSOCIATED GTPASE 1"/>
    <property type="match status" value="1"/>
</dbReference>
<reference evidence="4" key="1">
    <citation type="submission" date="2021-01" db="EMBL/GenBank/DDBJ databases">
        <authorList>
            <person name="Corre E."/>
            <person name="Pelletier E."/>
            <person name="Niang G."/>
            <person name="Scheremetjew M."/>
            <person name="Finn R."/>
            <person name="Kale V."/>
            <person name="Holt S."/>
            <person name="Cochrane G."/>
            <person name="Meng A."/>
            <person name="Brown T."/>
            <person name="Cohen L."/>
        </authorList>
    </citation>
    <scope>NUCLEOTIDE SEQUENCE</scope>
    <source>
        <strain evidence="4">CCMP3276</strain>
    </source>
</reference>
<protein>
    <recommendedName>
        <fullName evidence="3">G domain-containing protein</fullName>
    </recommendedName>
</protein>
<dbReference type="Pfam" id="PF01926">
    <property type="entry name" value="MMR_HSR1"/>
    <property type="match status" value="1"/>
</dbReference>
<accession>A0A7S0T4V4</accession>
<dbReference type="GO" id="GO:0005525">
    <property type="term" value="F:GTP binding"/>
    <property type="evidence" value="ECO:0007669"/>
    <property type="project" value="UniProtKB-KW"/>
</dbReference>
<evidence type="ECO:0000313" key="4">
    <source>
        <dbReference type="EMBL" id="CAD8725438.1"/>
    </source>
</evidence>
<dbReference type="SUPFAM" id="SSF52540">
    <property type="entry name" value="P-loop containing nucleoside triphosphate hydrolases"/>
    <property type="match status" value="1"/>
</dbReference>
<keyword evidence="1" id="KW-0547">Nucleotide-binding</keyword>
<evidence type="ECO:0000256" key="2">
    <source>
        <dbReference type="ARBA" id="ARBA00023134"/>
    </source>
</evidence>
<gene>
    <name evidence="4" type="ORF">EMAD1354_LOCUS1518</name>
</gene>
<name>A0A7S0T4V4_9RHOD</name>
<keyword evidence="2" id="KW-0342">GTP-binding</keyword>
<dbReference type="GO" id="GO:0032543">
    <property type="term" value="P:mitochondrial translation"/>
    <property type="evidence" value="ECO:0007669"/>
    <property type="project" value="TreeGrafter"/>
</dbReference>
<feature type="domain" description="G" evidence="3">
    <location>
        <begin position="65"/>
        <end position="138"/>
    </location>
</feature>
<proteinExistence type="predicted"/>
<dbReference type="GO" id="GO:0003924">
    <property type="term" value="F:GTPase activity"/>
    <property type="evidence" value="ECO:0007669"/>
    <property type="project" value="TreeGrafter"/>
</dbReference>
<dbReference type="AlphaFoldDB" id="A0A7S0T4V4"/>
<dbReference type="EMBL" id="HBFE01002300">
    <property type="protein sequence ID" value="CAD8725438.1"/>
    <property type="molecule type" value="Transcribed_RNA"/>
</dbReference>
<sequence length="233" mass="26825">MKHARKLFHWTARYVSKPENVFFYSLRRVNALRASDLHHLEGRLVELYDEAGPVVDSFWFFRKFLVCGLPNVGKSSLVHILSRKVHKYNTRIDYRAPRVGNFAGTTDEIIVYRVLRRQQGNRNLKLIDSPGIFPLQTSKLRSNCENLYKLICTNLVNPTFIDTKDMTIAAEYLLFKLNQSRNFRYVTTLGLSGPKEKLSDIASARWTPRKFIAAFNSGSFGALMFDDLSQPPS</sequence>
<evidence type="ECO:0000259" key="3">
    <source>
        <dbReference type="Pfam" id="PF01926"/>
    </source>
</evidence>